<evidence type="ECO:0000313" key="3">
    <source>
        <dbReference type="Proteomes" id="UP000283523"/>
    </source>
</evidence>
<dbReference type="RefSeq" id="WP_119667007.1">
    <property type="nucleotide sequence ID" value="NZ_QXED01000002.1"/>
</dbReference>
<reference evidence="2 3" key="1">
    <citation type="submission" date="2018-08" db="EMBL/GenBank/DDBJ databases">
        <title>Fibrisoma montanum sp. nov., isolated from Danxia mountain soil.</title>
        <authorList>
            <person name="Huang Y."/>
        </authorList>
    </citation>
    <scope>NUCLEOTIDE SEQUENCE [LARGE SCALE GENOMIC DNA]</scope>
    <source>
        <strain evidence="2 3">HYT19</strain>
    </source>
</reference>
<evidence type="ECO:0000259" key="1">
    <source>
        <dbReference type="Pfam" id="PF14213"/>
    </source>
</evidence>
<dbReference type="Pfam" id="PF14213">
    <property type="entry name" value="DUF4325"/>
    <property type="match status" value="1"/>
</dbReference>
<sequence length="96" mass="10927">MQTITLSEYGRVISESELGNQILEDINAMLIDNESIIIDFTDVISMATFCSKQIFGQLYISMTPQDFFKRITIKNASEDMRIIVRLGIEKALDDQS</sequence>
<dbReference type="AlphaFoldDB" id="A0A418MEA8"/>
<dbReference type="EMBL" id="QXED01000002">
    <property type="protein sequence ID" value="RIV25121.1"/>
    <property type="molecule type" value="Genomic_DNA"/>
</dbReference>
<dbReference type="InterPro" id="IPR025474">
    <property type="entry name" value="DUF4325"/>
</dbReference>
<protein>
    <submittedName>
        <fullName evidence="2">DUF4325 domain-containing protein</fullName>
    </submittedName>
</protein>
<feature type="domain" description="DUF4325" evidence="1">
    <location>
        <begin position="20"/>
        <end position="79"/>
    </location>
</feature>
<organism evidence="2 3">
    <name type="scientific">Fibrisoma montanum</name>
    <dbReference type="NCBI Taxonomy" id="2305895"/>
    <lineage>
        <taxon>Bacteria</taxon>
        <taxon>Pseudomonadati</taxon>
        <taxon>Bacteroidota</taxon>
        <taxon>Cytophagia</taxon>
        <taxon>Cytophagales</taxon>
        <taxon>Spirosomataceae</taxon>
        <taxon>Fibrisoma</taxon>
    </lineage>
</organism>
<gene>
    <name evidence="2" type="ORF">DYU11_07330</name>
</gene>
<dbReference type="OrthoDB" id="1495475at2"/>
<dbReference type="Proteomes" id="UP000283523">
    <property type="component" value="Unassembled WGS sequence"/>
</dbReference>
<accession>A0A418MEA8</accession>
<name>A0A418MEA8_9BACT</name>
<proteinExistence type="predicted"/>
<evidence type="ECO:0000313" key="2">
    <source>
        <dbReference type="EMBL" id="RIV25121.1"/>
    </source>
</evidence>
<comment type="caution">
    <text evidence="2">The sequence shown here is derived from an EMBL/GenBank/DDBJ whole genome shotgun (WGS) entry which is preliminary data.</text>
</comment>
<keyword evidence="3" id="KW-1185">Reference proteome</keyword>